<keyword evidence="2" id="KW-0812">Transmembrane</keyword>
<dbReference type="PROSITE" id="PS51318">
    <property type="entry name" value="TAT"/>
    <property type="match status" value="1"/>
</dbReference>
<comment type="caution">
    <text evidence="3">The sequence shown here is derived from an EMBL/GenBank/DDBJ whole genome shotgun (WGS) entry which is preliminary data.</text>
</comment>
<dbReference type="Proteomes" id="UP000465263">
    <property type="component" value="Unassembled WGS sequence"/>
</dbReference>
<accession>A0A7I9XI37</accession>
<evidence type="ECO:0000256" key="2">
    <source>
        <dbReference type="SAM" id="Phobius"/>
    </source>
</evidence>
<dbReference type="InterPro" id="IPR006311">
    <property type="entry name" value="TAT_signal"/>
</dbReference>
<evidence type="ECO:0008006" key="5">
    <source>
        <dbReference type="Google" id="ProtNLM"/>
    </source>
</evidence>
<feature type="compositionally biased region" description="Low complexity" evidence="1">
    <location>
        <begin position="140"/>
        <end position="150"/>
    </location>
</feature>
<gene>
    <name evidence="3" type="ORF">MSEN_07370</name>
</gene>
<feature type="region of interest" description="Disordered" evidence="1">
    <location>
        <begin position="137"/>
        <end position="156"/>
    </location>
</feature>
<keyword evidence="2" id="KW-0472">Membrane</keyword>
<evidence type="ECO:0000313" key="4">
    <source>
        <dbReference type="Proteomes" id="UP000465263"/>
    </source>
</evidence>
<keyword evidence="4" id="KW-1185">Reference proteome</keyword>
<protein>
    <recommendedName>
        <fullName evidence="5">Tat pathway signal protein</fullName>
    </recommendedName>
</protein>
<dbReference type="EMBL" id="BLKV01000001">
    <property type="protein sequence ID" value="GFG69017.1"/>
    <property type="molecule type" value="Genomic_DNA"/>
</dbReference>
<organism evidence="3 4">
    <name type="scientific">Mycolicibacter senuensis</name>
    <dbReference type="NCBI Taxonomy" id="386913"/>
    <lineage>
        <taxon>Bacteria</taxon>
        <taxon>Bacillati</taxon>
        <taxon>Actinomycetota</taxon>
        <taxon>Actinomycetes</taxon>
        <taxon>Mycobacteriales</taxon>
        <taxon>Mycobacteriaceae</taxon>
        <taxon>Mycolicibacter</taxon>
    </lineage>
</organism>
<dbReference type="AlphaFoldDB" id="A0A7I9XI37"/>
<name>A0A7I9XI37_9MYCO</name>
<sequence>MRTHSKPAKAPAVPYRPATGDVASVRRHRGGRMSQVSGPLTAIDRRRLLSGAGVVALIALAAPACGSAPAPPAVDDLEAQRQLAQHDSELAAAAGAALTRAADPDAQTLAAALDQVSLERAEHARALAAEIARAARRPAPEAAATTTPAEVPDGRDPTVSEVVSALRAAADSAGRLAATATGYRAGLLASVAAACTASYAVALVVQS</sequence>
<keyword evidence="2" id="KW-1133">Transmembrane helix</keyword>
<reference evidence="3 4" key="1">
    <citation type="journal article" date="2019" name="Emerg. Microbes Infect.">
        <title>Comprehensive subspecies identification of 175 nontuberculous mycobacteria species based on 7547 genomic profiles.</title>
        <authorList>
            <person name="Matsumoto Y."/>
            <person name="Kinjo T."/>
            <person name="Motooka D."/>
            <person name="Nabeya D."/>
            <person name="Jung N."/>
            <person name="Uechi K."/>
            <person name="Horii T."/>
            <person name="Iida T."/>
            <person name="Fujita J."/>
            <person name="Nakamura S."/>
        </authorList>
    </citation>
    <scope>NUCLEOTIDE SEQUENCE [LARGE SCALE GENOMIC DNA]</scope>
    <source>
        <strain evidence="3 4">JCM 16017</strain>
    </source>
</reference>
<proteinExistence type="predicted"/>
<evidence type="ECO:0000313" key="3">
    <source>
        <dbReference type="EMBL" id="GFG69017.1"/>
    </source>
</evidence>
<evidence type="ECO:0000256" key="1">
    <source>
        <dbReference type="SAM" id="MobiDB-lite"/>
    </source>
</evidence>
<feature type="transmembrane region" description="Helical" evidence="2">
    <location>
        <begin position="185"/>
        <end position="205"/>
    </location>
</feature>